<protein>
    <submittedName>
        <fullName evidence="2">Uncharacterized protein</fullName>
    </submittedName>
</protein>
<gene>
    <name evidence="2" type="ORF">BN869_000007444_1</name>
    <name evidence="3" type="ORF">IM811_016307</name>
</gene>
<reference evidence="2" key="1">
    <citation type="submission" date="2015-01" db="EMBL/GenBank/DDBJ databases">
        <authorList>
            <person name="Durling Mikael"/>
        </authorList>
    </citation>
    <scope>NUCLEOTIDE SEQUENCE</scope>
</reference>
<dbReference type="Proteomes" id="UP000616885">
    <property type="component" value="Unassembled WGS sequence"/>
</dbReference>
<dbReference type="EMBL" id="CDPU01000023">
    <property type="protein sequence ID" value="CEO51386.1"/>
    <property type="molecule type" value="Genomic_DNA"/>
</dbReference>
<sequence length="73" mass="7896">MAPTLSSKKTPAVTSDAASEITLVNPGKGSSSASGPRSFKTAVKDEFRKFKSEVHKSTVDPHKSWEARYYAAH</sequence>
<organism evidence="2">
    <name type="scientific">Bionectria ochroleuca</name>
    <name type="common">Gliocladium roseum</name>
    <dbReference type="NCBI Taxonomy" id="29856"/>
    <lineage>
        <taxon>Eukaryota</taxon>
        <taxon>Fungi</taxon>
        <taxon>Dikarya</taxon>
        <taxon>Ascomycota</taxon>
        <taxon>Pezizomycotina</taxon>
        <taxon>Sordariomycetes</taxon>
        <taxon>Hypocreomycetidae</taxon>
        <taxon>Hypocreales</taxon>
        <taxon>Bionectriaceae</taxon>
        <taxon>Clonostachys</taxon>
    </lineage>
</organism>
<dbReference type="AlphaFoldDB" id="A0A0B7K9K4"/>
<proteinExistence type="predicted"/>
<name>A0A0B7K9K4_BIOOC</name>
<dbReference type="EMBL" id="JADCTT010000007">
    <property type="protein sequence ID" value="KAF9750280.1"/>
    <property type="molecule type" value="Genomic_DNA"/>
</dbReference>
<feature type="compositionally biased region" description="Polar residues" evidence="1">
    <location>
        <begin position="1"/>
        <end position="17"/>
    </location>
</feature>
<feature type="region of interest" description="Disordered" evidence="1">
    <location>
        <begin position="1"/>
        <end position="38"/>
    </location>
</feature>
<evidence type="ECO:0000313" key="2">
    <source>
        <dbReference type="EMBL" id="CEO51386.1"/>
    </source>
</evidence>
<evidence type="ECO:0000256" key="1">
    <source>
        <dbReference type="SAM" id="MobiDB-lite"/>
    </source>
</evidence>
<reference evidence="3" key="2">
    <citation type="submission" date="2020-10" db="EMBL/GenBank/DDBJ databases">
        <title>High-Quality Genome Resource of Clonostachys rosea strain S41 by Oxford Nanopore Long-Read Sequencing.</title>
        <authorList>
            <person name="Wang H."/>
        </authorList>
    </citation>
    <scope>NUCLEOTIDE SEQUENCE</scope>
    <source>
        <strain evidence="3">S41</strain>
    </source>
</reference>
<evidence type="ECO:0000313" key="3">
    <source>
        <dbReference type="EMBL" id="KAF9750280.1"/>
    </source>
</evidence>
<accession>A0A0B7K9K4</accession>